<feature type="chain" id="PRO_5014945257" description="Outer membrane protein beta-barrel domain-containing protein" evidence="1">
    <location>
        <begin position="20"/>
        <end position="203"/>
    </location>
</feature>
<reference evidence="3" key="1">
    <citation type="submission" date="2018-02" db="EMBL/GenBank/DDBJ databases">
        <authorList>
            <person name="Hausmann B."/>
        </authorList>
    </citation>
    <scope>NUCLEOTIDE SEQUENCE [LARGE SCALE GENOMIC DNA]</scope>
    <source>
        <strain evidence="3">Peat soil MAG SbA5</strain>
    </source>
</reference>
<sequence>MKRTLLFLFFGAVAGVLTALPAASQVNPEAAPAPAQAAPNRYEVYAGLAYSRLRQVPVSFSGLIGGKVSLSRDWGKYFQLIGSGDYYRVGTGHKTLPNPGNPSIYTFLVGPAVHATLYENLSGVFFGEVGGEHTGGEKMTPSISFAGGFGGGLAYDVGHNFAVQLTADRVAASFSLPNNTSQLGYSTHRTWNARATLGVVYRF</sequence>
<dbReference type="OrthoDB" id="120549at2"/>
<dbReference type="EMBL" id="OKRB01000080">
    <property type="protein sequence ID" value="SPE19433.1"/>
    <property type="molecule type" value="Genomic_DNA"/>
</dbReference>
<organism evidence="2 3">
    <name type="scientific">Candidatus Sulfuritelmatomonas gaucii</name>
    <dbReference type="NCBI Taxonomy" id="2043161"/>
    <lineage>
        <taxon>Bacteria</taxon>
        <taxon>Pseudomonadati</taxon>
        <taxon>Acidobacteriota</taxon>
        <taxon>Terriglobia</taxon>
        <taxon>Terriglobales</taxon>
        <taxon>Acidobacteriaceae</taxon>
        <taxon>Candidatus Sulfuritelmatomonas</taxon>
    </lineage>
</organism>
<dbReference type="AlphaFoldDB" id="A0A2N9L8H3"/>
<evidence type="ECO:0000256" key="1">
    <source>
        <dbReference type="SAM" id="SignalP"/>
    </source>
</evidence>
<keyword evidence="1" id="KW-0732">Signal</keyword>
<feature type="signal peptide" evidence="1">
    <location>
        <begin position="1"/>
        <end position="19"/>
    </location>
</feature>
<proteinExistence type="predicted"/>
<dbReference type="Proteomes" id="UP000239735">
    <property type="component" value="Unassembled WGS sequence"/>
</dbReference>
<evidence type="ECO:0000313" key="3">
    <source>
        <dbReference type="Proteomes" id="UP000239735"/>
    </source>
</evidence>
<evidence type="ECO:0000313" key="2">
    <source>
        <dbReference type="EMBL" id="SPE19433.1"/>
    </source>
</evidence>
<accession>A0A2N9L8H3</accession>
<name>A0A2N9L8H3_9BACT</name>
<evidence type="ECO:0008006" key="4">
    <source>
        <dbReference type="Google" id="ProtNLM"/>
    </source>
</evidence>
<protein>
    <recommendedName>
        <fullName evidence="4">Outer membrane protein beta-barrel domain-containing protein</fullName>
    </recommendedName>
</protein>
<gene>
    <name evidence="2" type="ORF">SBA5_240016</name>
</gene>